<keyword evidence="1" id="KW-0812">Transmembrane</keyword>
<evidence type="ECO:0000256" key="1">
    <source>
        <dbReference type="SAM" id="Phobius"/>
    </source>
</evidence>
<dbReference type="PANTHER" id="PTHR15364:SF0">
    <property type="entry name" value="2'-DEOXYNUCLEOSIDE 5'-PHOSPHATE N-HYDROLASE 1"/>
    <property type="match status" value="1"/>
</dbReference>
<dbReference type="PANTHER" id="PTHR15364">
    <property type="entry name" value="2'-DEOXYNUCLEOSIDE 5'-PHOSPHATE N-HYDROLASE 1"/>
    <property type="match status" value="1"/>
</dbReference>
<keyword evidence="1" id="KW-0472">Membrane</keyword>
<sequence length="192" mass="20173">MARVYLAGPEVFRPDAAAEGERLRTICAGHGLSAIYPLDGGSAEDHALGIRARCILGLRAADAVVANISPFRGAHMDPGTAWEIGFAQARGLPVFLWSCDPRPMAERIPAADGDGTPRDADGHLIEDFGQPENLMIAPPGTPVHASPEAAIAAAAHHIELAGKLRIGLLPKILIALAAAWAAGMLAQLFFRH</sequence>
<accession>A8HVX1</accession>
<feature type="transmembrane region" description="Helical" evidence="1">
    <location>
        <begin position="172"/>
        <end position="190"/>
    </location>
</feature>
<dbReference type="eggNOG" id="COG3613">
    <property type="taxonomic scope" value="Bacteria"/>
</dbReference>
<reference evidence="3" key="2">
    <citation type="submission" date="2007-04" db="EMBL/GenBank/DDBJ databases">
        <title>Complete genome sequence of the nitrogen-fixing bacterium Azorhizobium caulinodans ORS571.</title>
        <authorList>
            <person name="Lee K.B."/>
            <person name="Backer P.D."/>
            <person name="Aono T."/>
            <person name="Liu C.T."/>
            <person name="Suzuki S."/>
            <person name="Suzuki T."/>
            <person name="Kaneko T."/>
            <person name="Yamada M."/>
            <person name="Tabata S."/>
            <person name="Kupfer D.M."/>
            <person name="Najar F.Z."/>
            <person name="Wiley G.B."/>
            <person name="Roe B."/>
            <person name="Binnewies T."/>
            <person name="Ussery D."/>
            <person name="Vereecke D."/>
            <person name="Gevers D."/>
            <person name="Holsters M."/>
            <person name="Oyaizu H."/>
        </authorList>
    </citation>
    <scope>NUCLEOTIDE SEQUENCE [LARGE SCALE GENOMIC DNA]</scope>
    <source>
        <strain evidence="3">ATCC 43989 / DSM 5975 / JCM 20966 / LMG 6465 / NBRC 14845 / NCIMB 13405 / ORS 571</strain>
    </source>
</reference>
<dbReference type="STRING" id="438753.AZC_4368"/>
<protein>
    <submittedName>
        <fullName evidence="2">Putative nucleoside 2-deoxyribosyltransferase</fullName>
    </submittedName>
</protein>
<name>A8HVX1_AZOC5</name>
<dbReference type="GO" id="GO:0070694">
    <property type="term" value="F:5-hydroxymethyl-dUMP N-hydrolase activity"/>
    <property type="evidence" value="ECO:0007669"/>
    <property type="project" value="TreeGrafter"/>
</dbReference>
<dbReference type="RefSeq" id="WP_012172888.1">
    <property type="nucleotide sequence ID" value="NC_009937.1"/>
</dbReference>
<dbReference type="InterPro" id="IPR051239">
    <property type="entry name" value="2'-dNMP_N-hydrolase"/>
</dbReference>
<dbReference type="Gene3D" id="3.40.50.450">
    <property type="match status" value="1"/>
</dbReference>
<dbReference type="SUPFAM" id="SSF52309">
    <property type="entry name" value="N-(deoxy)ribosyltransferase-like"/>
    <property type="match status" value="1"/>
</dbReference>
<dbReference type="Proteomes" id="UP000000270">
    <property type="component" value="Chromosome"/>
</dbReference>
<dbReference type="KEGG" id="azc:AZC_4368"/>
<reference evidence="2 3" key="5">
    <citation type="journal article" date="2010" name="Appl. Environ. Microbiol.">
        <title>phrR-like gene praR of Azorhizobium caulinodans ORS571 is essential for symbiosis with Sesbania rostrata and is involved in expression of reb genes.</title>
        <authorList>
            <person name="Akiba N."/>
            <person name="Aono T."/>
            <person name="Toyazaki H."/>
            <person name="Sato S."/>
            <person name="Oyaizu H."/>
        </authorList>
    </citation>
    <scope>NUCLEOTIDE SEQUENCE [LARGE SCALE GENOMIC DNA]</scope>
    <source>
        <strain evidence="3">ATCC 43989 / DSM 5975 / JCM 20966 / LMG 6465 / NBRC 14845 / NCIMB 13405 / ORS 571</strain>
    </source>
</reference>
<dbReference type="AlphaFoldDB" id="A8HVX1"/>
<dbReference type="GO" id="GO:0009159">
    <property type="term" value="P:deoxyribonucleoside monophosphate catabolic process"/>
    <property type="evidence" value="ECO:0007669"/>
    <property type="project" value="TreeGrafter"/>
</dbReference>
<dbReference type="InterPro" id="IPR007710">
    <property type="entry name" value="Nucleoside_deoxyribTrfase"/>
</dbReference>
<gene>
    <name evidence="2" type="ordered locus">AZC_4368</name>
</gene>
<dbReference type="HOGENOM" id="CLU_104078_0_0_5"/>
<reference evidence="2 3" key="1">
    <citation type="journal article" date="2007" name="Appl. Environ. Microbiol.">
        <title>Rhizobial factors required for stem nodule maturation and maintenance in Sesbania rostrata-Azorhizobium caulinodans ORS571 symbiosis.</title>
        <authorList>
            <person name="Suzuki S."/>
            <person name="Aono T."/>
            <person name="Lee KB."/>
            <person name="Suzuki T."/>
            <person name="Liu CT."/>
            <person name="Miwa H."/>
            <person name="Wakao S."/>
            <person name="Iki T."/>
            <person name="Oyaizu H."/>
        </authorList>
    </citation>
    <scope>NUCLEOTIDE SEQUENCE [LARGE SCALE GENOMIC DNA]</scope>
    <source>
        <strain evidence="3">ATCC 43989 / DSM 5975 / JCM 20966 / LMG 6465 / NBRC 14845 / NCIMB 13405 / ORS 571</strain>
    </source>
</reference>
<dbReference type="Pfam" id="PF05014">
    <property type="entry name" value="Nuc_deoxyrib_tr"/>
    <property type="match status" value="1"/>
</dbReference>
<proteinExistence type="predicted"/>
<reference evidence="2 3" key="6">
    <citation type="journal article" date="2011" name="Appl. Environ. Microbiol.">
        <title>Involvement of the azorhizobial chromosome partition gene (parA) in the onset of bacteroid differentiation during Sesbania rostrata stem nodule development.</title>
        <authorList>
            <person name="Liu CT."/>
            <person name="Lee KB."/>
            <person name="Wang YS."/>
            <person name="Peng MH."/>
            <person name="Lee KT."/>
            <person name="Suzuki S."/>
            <person name="Suzuki T."/>
            <person name="Oyaizu H."/>
        </authorList>
    </citation>
    <scope>NUCLEOTIDE SEQUENCE [LARGE SCALE GENOMIC DNA]</scope>
    <source>
        <strain evidence="3">ATCC 43989 / DSM 5975 / JCM 20966 / LMG 6465 / NBRC 14845 / NCIMB 13405 / ORS 571</strain>
    </source>
</reference>
<organism evidence="2 3">
    <name type="scientific">Azorhizobium caulinodans (strain ATCC 43989 / DSM 5975 / JCM 20966 / LMG 6465 / NBRC 14845 / NCIMB 13405 / ORS 571)</name>
    <dbReference type="NCBI Taxonomy" id="438753"/>
    <lineage>
        <taxon>Bacteria</taxon>
        <taxon>Pseudomonadati</taxon>
        <taxon>Pseudomonadota</taxon>
        <taxon>Alphaproteobacteria</taxon>
        <taxon>Hyphomicrobiales</taxon>
        <taxon>Xanthobacteraceae</taxon>
        <taxon>Azorhizobium</taxon>
    </lineage>
</organism>
<dbReference type="EMBL" id="AP009384">
    <property type="protein sequence ID" value="BAF90366.1"/>
    <property type="molecule type" value="Genomic_DNA"/>
</dbReference>
<keyword evidence="1" id="KW-1133">Transmembrane helix</keyword>
<dbReference type="GO" id="GO:0016740">
    <property type="term" value="F:transferase activity"/>
    <property type="evidence" value="ECO:0007669"/>
    <property type="project" value="UniProtKB-KW"/>
</dbReference>
<reference evidence="2 3" key="4">
    <citation type="journal article" date="2009" name="Appl. Environ. Microbiol.">
        <title>Comparative genome-wide transcriptional profiling of Azorhizobium caulinodans ORS571 grown under free-living and symbiotic conditions.</title>
        <authorList>
            <person name="Tsukada S."/>
            <person name="Aono T."/>
            <person name="Akiba N."/>
            <person name="Lee KB."/>
            <person name="Liu CT."/>
            <person name="Toyazaki H."/>
            <person name="Oyaizu H."/>
        </authorList>
    </citation>
    <scope>NUCLEOTIDE SEQUENCE [LARGE SCALE GENOMIC DNA]</scope>
    <source>
        <strain evidence="3">ATCC 43989 / DSM 5975 / JCM 20966 / LMG 6465 / NBRC 14845 / NCIMB 13405 / ORS 571</strain>
    </source>
</reference>
<evidence type="ECO:0000313" key="3">
    <source>
        <dbReference type="Proteomes" id="UP000000270"/>
    </source>
</evidence>
<reference evidence="2 3" key="3">
    <citation type="journal article" date="2008" name="BMC Genomics">
        <title>The genome of the versatile nitrogen fixer Azorhizobium caulinodans ORS571.</title>
        <authorList>
            <person name="Lee KB."/>
            <person name="Backer P.D."/>
            <person name="Aono T."/>
            <person name="Liu CT."/>
            <person name="Suzuki S."/>
            <person name="Suzuki T."/>
            <person name="Kaneko T."/>
            <person name="Yamada M."/>
            <person name="Tabata S."/>
            <person name="Kupfer D.M."/>
            <person name="Najar F.Z."/>
            <person name="Wiley G.B."/>
            <person name="Roe B."/>
            <person name="Binnewies T.T."/>
            <person name="Ussery D.W."/>
            <person name="D'Haeze W."/>
            <person name="Herder J.D."/>
            <person name="Gevers D."/>
            <person name="Vereecke D."/>
            <person name="Holsters M."/>
            <person name="Oyaizu H."/>
        </authorList>
    </citation>
    <scope>NUCLEOTIDE SEQUENCE [LARGE SCALE GENOMIC DNA]</scope>
    <source>
        <strain evidence="3">ATCC 43989 / DSM 5975 / JCM 20966 / LMG 6465 / NBRC 14845 / NCIMB 13405 / ORS 571</strain>
    </source>
</reference>
<keyword evidence="3" id="KW-1185">Reference proteome</keyword>
<keyword evidence="2" id="KW-0808">Transferase</keyword>
<evidence type="ECO:0000313" key="2">
    <source>
        <dbReference type="EMBL" id="BAF90366.1"/>
    </source>
</evidence>